<feature type="compositionally biased region" description="Polar residues" evidence="1">
    <location>
        <begin position="46"/>
        <end position="89"/>
    </location>
</feature>
<feature type="compositionally biased region" description="Basic and acidic residues" evidence="1">
    <location>
        <begin position="295"/>
        <end position="314"/>
    </location>
</feature>
<gene>
    <name evidence="2" type="ORF">PARE0329_LOCUS540</name>
</gene>
<accession>A0A7R9ZU50</accession>
<protein>
    <submittedName>
        <fullName evidence="2">Uncharacterized protein</fullName>
    </submittedName>
</protein>
<evidence type="ECO:0000256" key="1">
    <source>
        <dbReference type="SAM" id="MobiDB-lite"/>
    </source>
</evidence>
<feature type="compositionally biased region" description="Pro residues" evidence="1">
    <location>
        <begin position="92"/>
        <end position="104"/>
    </location>
</feature>
<proteinExistence type="predicted"/>
<feature type="compositionally biased region" description="Low complexity" evidence="1">
    <location>
        <begin position="391"/>
        <end position="404"/>
    </location>
</feature>
<dbReference type="EMBL" id="HBEH01000765">
    <property type="protein sequence ID" value="CAD8343905.1"/>
    <property type="molecule type" value="Transcribed_RNA"/>
</dbReference>
<feature type="compositionally biased region" description="Basic and acidic residues" evidence="1">
    <location>
        <begin position="340"/>
        <end position="365"/>
    </location>
</feature>
<sequence length="577" mass="63667">MNIYTLHQAGSFRPPSNEYDAEIENVQREKLPRPNIAVVTDENKLNHSTSQTSETRGSEHSSSVGERTTPRHNVTPTFTNNFANNVTQGSPAPSPAPAPAPPPRVSASRIDATGVITGMNKPQVLSSKVASNNHPMAKKKMRNMAYSSAKMTKHQHRHIGLIHIQAKDEFMVFEDNTDLVSHITTPSAVRTSPLETDYLVIDHDEFADEQSLFSAITVPKALRKKKNKKSKKSSKDDTIGEEEAVKIAASTSVEESEDEHEQKEPRQTSPPKHMRQNSLENFKNSGHSQSVSEKNGSETRGGKRDSKVESEAEKTATPPKTSEEADDSSQGDSKNPSPSSEEKPVDNNTKSKEVTDEKDPQKQEEGPEEIVVEDKTTKVTQSILKMEKHPATIAATSKASTKASNPKSLASTGNVESAKTSPQKRLPQRQTSSSSSEKHSEIRSKSPESVTLNPQASSAEKGIAQKVVTKTSTKPNRYKFTVNEPLYSLDVTNATAIDSTARTSNDGSNKEGSDHEELIHEEPIQEMDDYRKVPNSHKRSKSFKASWLLPTTYFCCEKSKKEQVQAVEESMRRTPSR</sequence>
<name>A0A7R9ZU50_9STRA</name>
<feature type="region of interest" description="Disordered" evidence="1">
    <location>
        <begin position="496"/>
        <end position="541"/>
    </location>
</feature>
<dbReference type="AlphaFoldDB" id="A0A7R9ZU50"/>
<feature type="compositionally biased region" description="Basic and acidic residues" evidence="1">
    <location>
        <begin position="436"/>
        <end position="446"/>
    </location>
</feature>
<feature type="compositionally biased region" description="Polar residues" evidence="1">
    <location>
        <begin position="496"/>
        <end position="507"/>
    </location>
</feature>
<feature type="region of interest" description="Disordered" evidence="1">
    <location>
        <begin position="222"/>
        <end position="483"/>
    </location>
</feature>
<feature type="region of interest" description="Disordered" evidence="1">
    <location>
        <begin position="26"/>
        <end position="107"/>
    </location>
</feature>
<reference evidence="2" key="1">
    <citation type="submission" date="2021-01" db="EMBL/GenBank/DDBJ databases">
        <authorList>
            <person name="Corre E."/>
            <person name="Pelletier E."/>
            <person name="Niang G."/>
            <person name="Scheremetjew M."/>
            <person name="Finn R."/>
            <person name="Kale V."/>
            <person name="Holt S."/>
            <person name="Cochrane G."/>
            <person name="Meng A."/>
            <person name="Brown T."/>
            <person name="Cohen L."/>
        </authorList>
    </citation>
    <scope>NUCLEOTIDE SEQUENCE</scope>
    <source>
        <strain evidence="2">B593</strain>
    </source>
</reference>
<feature type="compositionally biased region" description="Polar residues" evidence="1">
    <location>
        <begin position="405"/>
        <end position="431"/>
    </location>
</feature>
<feature type="compositionally biased region" description="Polar residues" evidence="1">
    <location>
        <begin position="447"/>
        <end position="458"/>
    </location>
</feature>
<feature type="compositionally biased region" description="Basic residues" evidence="1">
    <location>
        <begin position="222"/>
        <end position="232"/>
    </location>
</feature>
<feature type="compositionally biased region" description="Basic and acidic residues" evidence="1">
    <location>
        <begin position="508"/>
        <end position="532"/>
    </location>
</feature>
<evidence type="ECO:0000313" key="2">
    <source>
        <dbReference type="EMBL" id="CAD8343905.1"/>
    </source>
</evidence>
<feature type="compositionally biased region" description="Polar residues" evidence="1">
    <location>
        <begin position="276"/>
        <end position="294"/>
    </location>
</feature>
<organism evidence="2">
    <name type="scientific">Pseudo-nitzschia arenysensis</name>
    <dbReference type="NCBI Taxonomy" id="697910"/>
    <lineage>
        <taxon>Eukaryota</taxon>
        <taxon>Sar</taxon>
        <taxon>Stramenopiles</taxon>
        <taxon>Ochrophyta</taxon>
        <taxon>Bacillariophyta</taxon>
        <taxon>Bacillariophyceae</taxon>
        <taxon>Bacillariophycidae</taxon>
        <taxon>Bacillariales</taxon>
        <taxon>Bacillariaceae</taxon>
        <taxon>Pseudo-nitzschia</taxon>
    </lineage>
</organism>